<feature type="domain" description="CSC1/OSCA1-like 7TM region" evidence="8">
    <location>
        <begin position="334"/>
        <end position="606"/>
    </location>
</feature>
<feature type="transmembrane region" description="Helical" evidence="7">
    <location>
        <begin position="586"/>
        <end position="606"/>
    </location>
</feature>
<evidence type="ECO:0000313" key="11">
    <source>
        <dbReference type="EMBL" id="ODQ81711.1"/>
    </source>
</evidence>
<evidence type="ECO:0000256" key="4">
    <source>
        <dbReference type="ARBA" id="ARBA00022692"/>
    </source>
</evidence>
<dbReference type="EMBL" id="KV454427">
    <property type="protein sequence ID" value="ODQ81711.1"/>
    <property type="molecule type" value="Genomic_DNA"/>
</dbReference>
<dbReference type="InterPro" id="IPR027815">
    <property type="entry name" value="CSC1/OSCA1-like_cyt"/>
</dbReference>
<evidence type="ECO:0000256" key="6">
    <source>
        <dbReference type="ARBA" id="ARBA00023136"/>
    </source>
</evidence>
<sequence>MYPKTDQRVFAAQLIVCTVLGTASFVAFCCFRARWPRFYAVRTLRKSGLRALPPGLFHWIKALYAISDDEILRGCGLDAFVYLGFFRMAIRIFGVCTVLAITVISPIRLYYTGQYDKDGVLRSIRWRGEDPDPDPEMAPYLWMYPVFTYIFTLLTLFFLFQQTQTVVSTRQRYLGAQNSITDRTISLHGIPTGLSNALALQRLLEDLGIGRVRDVKLCYDWSALRALFARRARLTRALEEAYAAYLGLHVDLDSGIPAVMLAEIDAKIERMREANEFRLGGCAFVTMDSVASAQMAAQAVLDPRAYNLIARLAPAPTDVKWENLCVPPGQKFVRRYLITFLIAILSVALFFPVAYLSTLINVKTISRFWPALGKAISDSKWATTFVTGILPPYLFTLMNVCVPYFYAYLSTLQGYRSKGDVELSTIAKNFFYIFFNLFLVFTLAGTASNYWSLLSDTTQIAYQLAQSIKKMSLFYANLILLQGVGMFPFRLLQAGDIFLFNANRLFRCSTPRDYRDVYYKPPVFDFGLLLPQPMLILIITLIYSVILTKIVASGLAYFVLGYFTYKYQLMYSMVHTQHSTGKVWPLIFRRVCLGLVLFQLTMVGTLALEKAFVLAGIVIPLVVLTFIAVYSFQTHYLPLSSFIALRSIQDGHFSVVGDMLAGESSSSSVDGEAAVSKQSRIRKRRSTVDEERDQFLDYTYPYLVDHLDGPWLGFEGDYVTTINYHSRDGDGDFDTITKKKHMVSEWE</sequence>
<evidence type="ECO:0000256" key="2">
    <source>
        <dbReference type="ARBA" id="ARBA00007779"/>
    </source>
</evidence>
<feature type="transmembrane region" description="Helical" evidence="7">
    <location>
        <begin position="92"/>
        <end position="111"/>
    </location>
</feature>
<feature type="transmembrane region" description="Helical" evidence="7">
    <location>
        <begin position="277"/>
        <end position="297"/>
    </location>
</feature>
<dbReference type="GO" id="GO:0005886">
    <property type="term" value="C:plasma membrane"/>
    <property type="evidence" value="ECO:0007669"/>
    <property type="project" value="TreeGrafter"/>
</dbReference>
<dbReference type="PANTHER" id="PTHR13018:SF5">
    <property type="entry name" value="RE44586P"/>
    <property type="match status" value="1"/>
</dbReference>
<feature type="transmembrane region" description="Helical" evidence="7">
    <location>
        <begin position="12"/>
        <end position="35"/>
    </location>
</feature>
<evidence type="ECO:0000256" key="3">
    <source>
        <dbReference type="ARBA" id="ARBA00022448"/>
    </source>
</evidence>
<dbReference type="RefSeq" id="XP_018987039.1">
    <property type="nucleotide sequence ID" value="XM_019130736.1"/>
</dbReference>
<dbReference type="Pfam" id="PF14703">
    <property type="entry name" value="PHM7_cyt"/>
    <property type="match status" value="2"/>
</dbReference>
<gene>
    <name evidence="11" type="ORF">BABINDRAFT_170398</name>
</gene>
<evidence type="ECO:0000259" key="8">
    <source>
        <dbReference type="Pfam" id="PF02714"/>
    </source>
</evidence>
<dbReference type="OrthoDB" id="1689567at2759"/>
<feature type="transmembrane region" description="Helical" evidence="7">
    <location>
        <begin position="141"/>
        <end position="160"/>
    </location>
</feature>
<accession>A0A1E3QVN0</accession>
<evidence type="ECO:0000259" key="9">
    <source>
        <dbReference type="Pfam" id="PF13967"/>
    </source>
</evidence>
<protein>
    <recommendedName>
        <fullName evidence="13">CSC1/OSCA1-like 7TM region domain-containing protein</fullName>
    </recommendedName>
</protein>
<dbReference type="Proteomes" id="UP000094336">
    <property type="component" value="Unassembled WGS sequence"/>
</dbReference>
<evidence type="ECO:0000313" key="12">
    <source>
        <dbReference type="Proteomes" id="UP000094336"/>
    </source>
</evidence>
<dbReference type="AlphaFoldDB" id="A0A1E3QVN0"/>
<dbReference type="PANTHER" id="PTHR13018">
    <property type="entry name" value="PROBABLE MEMBRANE PROTEIN DUF221-RELATED"/>
    <property type="match status" value="1"/>
</dbReference>
<feature type="domain" description="CSC1/OSCA1-like N-terminal transmembrane" evidence="9">
    <location>
        <begin position="10"/>
        <end position="161"/>
    </location>
</feature>
<dbReference type="InterPro" id="IPR003864">
    <property type="entry name" value="CSC1/OSCA1-like_7TM"/>
</dbReference>
<name>A0A1E3QVN0_9ASCO</name>
<reference evidence="12" key="1">
    <citation type="submission" date="2016-05" db="EMBL/GenBank/DDBJ databases">
        <title>Comparative genomics of biotechnologically important yeasts.</title>
        <authorList>
            <consortium name="DOE Joint Genome Institute"/>
            <person name="Riley R."/>
            <person name="Haridas S."/>
            <person name="Wolfe K.H."/>
            <person name="Lopes M.R."/>
            <person name="Hittinger C.T."/>
            <person name="Goker M."/>
            <person name="Salamov A."/>
            <person name="Wisecaver J."/>
            <person name="Long T.M."/>
            <person name="Aerts A.L."/>
            <person name="Barry K."/>
            <person name="Choi C."/>
            <person name="Clum A."/>
            <person name="Coughlan A.Y."/>
            <person name="Deshpande S."/>
            <person name="Douglass A.P."/>
            <person name="Hanson S.J."/>
            <person name="Klenk H.-P."/>
            <person name="Labutti K."/>
            <person name="Lapidus A."/>
            <person name="Lindquist E."/>
            <person name="Lipzen A."/>
            <person name="Meier-Kolthoff J.P."/>
            <person name="Ohm R.A."/>
            <person name="Otillar R.P."/>
            <person name="Pangilinan J."/>
            <person name="Peng Y."/>
            <person name="Rokas A."/>
            <person name="Rosa C.A."/>
            <person name="Scheuner C."/>
            <person name="Sibirny A.A."/>
            <person name="Slot J.C."/>
            <person name="Stielow J.B."/>
            <person name="Sun H."/>
            <person name="Kurtzman C.P."/>
            <person name="Blackwell M."/>
            <person name="Grigoriev I.V."/>
            <person name="Jeffries T.W."/>
        </authorList>
    </citation>
    <scope>NUCLEOTIDE SEQUENCE [LARGE SCALE GENOMIC DNA]</scope>
    <source>
        <strain evidence="12">NRRL Y-12698</strain>
    </source>
</reference>
<feature type="transmembrane region" description="Helical" evidence="7">
    <location>
        <begin position="429"/>
        <end position="451"/>
    </location>
</feature>
<organism evidence="11 12">
    <name type="scientific">Babjeviella inositovora NRRL Y-12698</name>
    <dbReference type="NCBI Taxonomy" id="984486"/>
    <lineage>
        <taxon>Eukaryota</taxon>
        <taxon>Fungi</taxon>
        <taxon>Dikarya</taxon>
        <taxon>Ascomycota</taxon>
        <taxon>Saccharomycotina</taxon>
        <taxon>Pichiomycetes</taxon>
        <taxon>Serinales incertae sedis</taxon>
        <taxon>Babjeviella</taxon>
    </lineage>
</organism>
<feature type="transmembrane region" description="Helical" evidence="7">
    <location>
        <begin position="534"/>
        <end position="565"/>
    </location>
</feature>
<evidence type="ECO:0000256" key="5">
    <source>
        <dbReference type="ARBA" id="ARBA00022989"/>
    </source>
</evidence>
<proteinExistence type="inferred from homology"/>
<feature type="transmembrane region" description="Helical" evidence="7">
    <location>
        <begin position="612"/>
        <end position="632"/>
    </location>
</feature>
<keyword evidence="12" id="KW-1185">Reference proteome</keyword>
<feature type="domain" description="CSC1/OSCA1-like cytosolic" evidence="10">
    <location>
        <begin position="182"/>
        <end position="246"/>
    </location>
</feature>
<dbReference type="STRING" id="984486.A0A1E3QVN0"/>
<dbReference type="GO" id="GO:0005227">
    <property type="term" value="F:calcium-activated cation channel activity"/>
    <property type="evidence" value="ECO:0007669"/>
    <property type="project" value="InterPro"/>
</dbReference>
<dbReference type="Pfam" id="PF13967">
    <property type="entry name" value="RSN1_TM"/>
    <property type="match status" value="1"/>
</dbReference>
<dbReference type="GeneID" id="30148589"/>
<dbReference type="Pfam" id="PF02714">
    <property type="entry name" value="RSN1_7TM"/>
    <property type="match status" value="1"/>
</dbReference>
<dbReference type="InterPro" id="IPR032880">
    <property type="entry name" value="CSC1/OSCA1-like_N"/>
</dbReference>
<feature type="transmembrane region" description="Helical" evidence="7">
    <location>
        <begin position="381"/>
        <end position="409"/>
    </location>
</feature>
<keyword evidence="6 7" id="KW-0472">Membrane</keyword>
<feature type="domain" description="CSC1/OSCA1-like cytosolic" evidence="10">
    <location>
        <begin position="261"/>
        <end position="323"/>
    </location>
</feature>
<comment type="subcellular location">
    <subcellularLocation>
        <location evidence="1">Membrane</location>
        <topology evidence="1">Multi-pass membrane protein</topology>
    </subcellularLocation>
</comment>
<keyword evidence="5 7" id="KW-1133">Transmembrane helix</keyword>
<evidence type="ECO:0000256" key="7">
    <source>
        <dbReference type="SAM" id="Phobius"/>
    </source>
</evidence>
<dbReference type="InterPro" id="IPR045122">
    <property type="entry name" value="Csc1-like"/>
</dbReference>
<feature type="transmembrane region" description="Helical" evidence="7">
    <location>
        <begin position="336"/>
        <end position="360"/>
    </location>
</feature>
<evidence type="ECO:0000259" key="10">
    <source>
        <dbReference type="Pfam" id="PF14703"/>
    </source>
</evidence>
<feature type="transmembrane region" description="Helical" evidence="7">
    <location>
        <begin position="472"/>
        <end position="491"/>
    </location>
</feature>
<evidence type="ECO:0000256" key="1">
    <source>
        <dbReference type="ARBA" id="ARBA00004141"/>
    </source>
</evidence>
<keyword evidence="3" id="KW-0813">Transport</keyword>
<evidence type="ECO:0008006" key="13">
    <source>
        <dbReference type="Google" id="ProtNLM"/>
    </source>
</evidence>
<keyword evidence="4 7" id="KW-0812">Transmembrane</keyword>
<comment type="similarity">
    <text evidence="2">Belongs to the CSC1 (TC 1.A.17) family.</text>
</comment>